<sequence>MRNTPFYWLVLLGENEYHILPILFVPSQKHVDQILEIIYKNKLLDFEVKKVMFSDNFEAVKDVTNKYLN</sequence>
<reference evidence="2" key="1">
    <citation type="submission" date="2016-11" db="EMBL/GenBank/DDBJ databases">
        <authorList>
            <person name="Varghese N."/>
            <person name="Submissions S."/>
        </authorList>
    </citation>
    <scope>NUCLEOTIDE SEQUENCE [LARGE SCALE GENOMIC DNA]</scope>
    <source>
        <strain evidence="2">DSM 15807</strain>
    </source>
</reference>
<evidence type="ECO:0000313" key="1">
    <source>
        <dbReference type="EMBL" id="SHH29161.1"/>
    </source>
</evidence>
<name>A0A1M5RSN6_9BACT</name>
<protein>
    <submittedName>
        <fullName evidence="1">Uncharacterized protein</fullName>
    </submittedName>
</protein>
<organism evidence="1 2">
    <name type="scientific">Thermosipho atlanticus DSM 15807</name>
    <dbReference type="NCBI Taxonomy" id="1123380"/>
    <lineage>
        <taxon>Bacteria</taxon>
        <taxon>Thermotogati</taxon>
        <taxon>Thermotogota</taxon>
        <taxon>Thermotogae</taxon>
        <taxon>Thermotogales</taxon>
        <taxon>Fervidobacteriaceae</taxon>
        <taxon>Thermosipho</taxon>
    </lineage>
</organism>
<evidence type="ECO:0000313" key="2">
    <source>
        <dbReference type="Proteomes" id="UP000242592"/>
    </source>
</evidence>
<dbReference type="STRING" id="1123380.SAMN02745199_0592"/>
<proteinExistence type="predicted"/>
<gene>
    <name evidence="1" type="ORF">SAMN02745199_0592</name>
</gene>
<dbReference type="Proteomes" id="UP000242592">
    <property type="component" value="Unassembled WGS sequence"/>
</dbReference>
<dbReference type="EMBL" id="FQXN01000002">
    <property type="protein sequence ID" value="SHH29161.1"/>
    <property type="molecule type" value="Genomic_DNA"/>
</dbReference>
<keyword evidence="2" id="KW-1185">Reference proteome</keyword>
<accession>A0A1M5RSN6</accession>
<dbReference type="OrthoDB" id="47459at2"/>
<dbReference type="AlphaFoldDB" id="A0A1M5RSN6"/>
<dbReference type="RefSeq" id="WP_073072008.1">
    <property type="nucleotide sequence ID" value="NZ_FQXN01000002.1"/>
</dbReference>